<evidence type="ECO:0000313" key="2">
    <source>
        <dbReference type="EMBL" id="KAJ6261130.1"/>
    </source>
</evidence>
<dbReference type="EMBL" id="JAQGDS010000004">
    <property type="protein sequence ID" value="KAJ6261130.1"/>
    <property type="molecule type" value="Genomic_DNA"/>
</dbReference>
<organism evidence="2 3">
    <name type="scientific">Drechslerella dactyloides</name>
    <name type="common">Nematode-trapping fungus</name>
    <name type="synonym">Arthrobotrys dactyloides</name>
    <dbReference type="NCBI Taxonomy" id="74499"/>
    <lineage>
        <taxon>Eukaryota</taxon>
        <taxon>Fungi</taxon>
        <taxon>Dikarya</taxon>
        <taxon>Ascomycota</taxon>
        <taxon>Pezizomycotina</taxon>
        <taxon>Orbiliomycetes</taxon>
        <taxon>Orbiliales</taxon>
        <taxon>Orbiliaceae</taxon>
        <taxon>Drechslerella</taxon>
    </lineage>
</organism>
<protein>
    <submittedName>
        <fullName evidence="2">Uncharacterized protein</fullName>
    </submittedName>
</protein>
<keyword evidence="3" id="KW-1185">Reference proteome</keyword>
<reference evidence="2" key="1">
    <citation type="submission" date="2023-01" db="EMBL/GenBank/DDBJ databases">
        <title>The chitinases involved in constricting ring structure development in the nematode-trapping fungus Drechslerella dactyloides.</title>
        <authorList>
            <person name="Wang R."/>
            <person name="Zhang L."/>
            <person name="Tang P."/>
            <person name="Li S."/>
            <person name="Liang L."/>
        </authorList>
    </citation>
    <scope>NUCLEOTIDE SEQUENCE</scope>
    <source>
        <strain evidence="2">YMF1.00031</strain>
    </source>
</reference>
<proteinExistence type="predicted"/>
<comment type="caution">
    <text evidence="2">The sequence shown here is derived from an EMBL/GenBank/DDBJ whole genome shotgun (WGS) entry which is preliminary data.</text>
</comment>
<sequence length="167" mass="17905">MVSITFYNNTSNVTLTKITAYAPLPLPAGLNFSGTTVGPGQSVVLSTTTASIYGVFISFTVSIKNGGTITSGPDFWVRINTPSAPYKGAGQWQGTAPAGIVYYDWQSTSNPTTDGSVILANESAKLARRGLLMRGENPANVNAAKREAEQKREQEAPAPADRRFRRF</sequence>
<dbReference type="Proteomes" id="UP001221413">
    <property type="component" value="Unassembled WGS sequence"/>
</dbReference>
<feature type="region of interest" description="Disordered" evidence="1">
    <location>
        <begin position="136"/>
        <end position="167"/>
    </location>
</feature>
<name>A0AAD6NK87_DREDA</name>
<evidence type="ECO:0000256" key="1">
    <source>
        <dbReference type="SAM" id="MobiDB-lite"/>
    </source>
</evidence>
<feature type="compositionally biased region" description="Basic and acidic residues" evidence="1">
    <location>
        <begin position="144"/>
        <end position="155"/>
    </location>
</feature>
<dbReference type="AlphaFoldDB" id="A0AAD6NK87"/>
<evidence type="ECO:0000313" key="3">
    <source>
        <dbReference type="Proteomes" id="UP001221413"/>
    </source>
</evidence>
<accession>A0AAD6NK87</accession>
<gene>
    <name evidence="2" type="ORF">Dda_3796</name>
</gene>